<dbReference type="Proteomes" id="UP001239795">
    <property type="component" value="Unassembled WGS sequence"/>
</dbReference>
<comment type="caution">
    <text evidence="2">The sequence shown here is derived from an EMBL/GenBank/DDBJ whole genome shotgun (WGS) entry which is preliminary data.</text>
</comment>
<sequence length="719" mass="80717">MKLIHTQSYQLSEFADLNIPPFAVLSYAPAALFSCDSQLGFSQRTATHLNNTVLQACQKAHVRGLQFLWFGSICVDKTSSLGLQHAVSYSFRLLQAATVCFVYLQDLLPSSASPEESWGRCKYWKRSWTLQELIAPSNVEFFDADWNFLGAKSSPGLLDLLQTVTRIDKSILTDSNAFSRVAIGVRLSWAAGREASRAEDAAYSLAGITGVNMSVRYGEGLDQAFARLVKKVIGVNMDGSIFAWTSHDDQFARGLLPQSISEFRHLSNTADFPLLQQTWTFDGNAMLNSNGLLLDSHATLQDSSLIMEIGQASESRLGIRIQMWERKFVRVNSQDLVRGFRSPRPCRILAARNIDAETSKSISNSSKKRKRSSHLDTEPSEYSAVTLGSSPTASPRVLDDDPWSSCSYPEDTLDLEILSVDDEEVDAYDDDMEEWYGQVDTHEGTSLSPDHPYQYERDALLRHFSQRVRSWARSATYIAPPETRLSRKRLKTVDSSPLVSDETDFEDVGDVPHGFRIVSNVDGYFHFSCPFYATNPAGHQECLLEDDLRSTEDVVRHIRKRHSKPPYCPKCQLILETPTARDEHIRGKICELRHPTRIEGVDGSQLRKITKVMARRPRRSSEAETWTRICAVACPGALSYISPYLQNGLGLEVSKVRDYWNDKGRCCIEKYMSGRGVLCSEDDHENGVLKAFHALTMADLVHEMVTSCGHSSESPSLRF</sequence>
<gene>
    <name evidence="2" type="ORF">CMEL01_09368</name>
</gene>
<evidence type="ECO:0000313" key="3">
    <source>
        <dbReference type="Proteomes" id="UP001239795"/>
    </source>
</evidence>
<name>A0AAI9U0U9_9PEZI</name>
<feature type="region of interest" description="Disordered" evidence="1">
    <location>
        <begin position="359"/>
        <end position="403"/>
    </location>
</feature>
<reference evidence="2 3" key="1">
    <citation type="submission" date="2016-10" db="EMBL/GenBank/DDBJ databases">
        <title>The genome sequence of Colletotrichum fioriniae PJ7.</title>
        <authorList>
            <person name="Baroncelli R."/>
        </authorList>
    </citation>
    <scope>NUCLEOTIDE SEQUENCE [LARGE SCALE GENOMIC DNA]</scope>
    <source>
        <strain evidence="2">Col 31</strain>
    </source>
</reference>
<organism evidence="2 3">
    <name type="scientific">Colletotrichum melonis</name>
    <dbReference type="NCBI Taxonomy" id="1209925"/>
    <lineage>
        <taxon>Eukaryota</taxon>
        <taxon>Fungi</taxon>
        <taxon>Dikarya</taxon>
        <taxon>Ascomycota</taxon>
        <taxon>Pezizomycotina</taxon>
        <taxon>Sordariomycetes</taxon>
        <taxon>Hypocreomycetidae</taxon>
        <taxon>Glomerellales</taxon>
        <taxon>Glomerellaceae</taxon>
        <taxon>Colletotrichum</taxon>
        <taxon>Colletotrichum acutatum species complex</taxon>
    </lineage>
</organism>
<dbReference type="AlphaFoldDB" id="A0AAI9U0U9"/>
<dbReference type="EMBL" id="MLGG01000079">
    <property type="protein sequence ID" value="KAK1447529.1"/>
    <property type="molecule type" value="Genomic_DNA"/>
</dbReference>
<dbReference type="PANTHER" id="PTHR10622:SF12">
    <property type="entry name" value="HET DOMAIN-CONTAINING PROTEIN"/>
    <property type="match status" value="1"/>
</dbReference>
<dbReference type="PROSITE" id="PS51257">
    <property type="entry name" value="PROKAR_LIPOPROTEIN"/>
    <property type="match status" value="1"/>
</dbReference>
<proteinExistence type="predicted"/>
<accession>A0AAI9U0U9</accession>
<keyword evidence="3" id="KW-1185">Reference proteome</keyword>
<dbReference type="PANTHER" id="PTHR10622">
    <property type="entry name" value="HET DOMAIN-CONTAINING PROTEIN"/>
    <property type="match status" value="1"/>
</dbReference>
<protein>
    <submittedName>
        <fullName evidence="2">HET domain-containing protein</fullName>
    </submittedName>
</protein>
<evidence type="ECO:0000256" key="1">
    <source>
        <dbReference type="SAM" id="MobiDB-lite"/>
    </source>
</evidence>
<evidence type="ECO:0000313" key="2">
    <source>
        <dbReference type="EMBL" id="KAK1447529.1"/>
    </source>
</evidence>